<evidence type="ECO:0000313" key="2">
    <source>
        <dbReference type="EMBL" id="EHR62382.1"/>
    </source>
</evidence>
<dbReference type="Proteomes" id="UP000002791">
    <property type="component" value="Chromosome"/>
</dbReference>
<dbReference type="HOGENOM" id="CLU_096814_0_0_11"/>
<sequence length="242" mass="26456">MVSSVGDLVINLLASVIAGTAVWSFQRFRRRRRDERRRRFFGLSTRAECVIVAPRHASSPSPHSVNQLDVAAIVELATVARECGADVALKVQGHSVLFDSAFDSATEFCVGGPEGNRRTGAHLATFVPGASMDPYEEVGDLLTLRVGDEEFPRKPGEAEFVLLAKVDTGKEGRPLFLVCGQTAVTNRAAARYLTRNYRTLASRHGLDGRFCLILEVVRPSTYGDRVVRERGDFTSVAFTSPA</sequence>
<evidence type="ECO:0008006" key="4">
    <source>
        <dbReference type="Google" id="ProtNLM"/>
    </source>
</evidence>
<dbReference type="AlphaFoldDB" id="H5XCY5"/>
<keyword evidence="1" id="KW-0472">Membrane</keyword>
<accession>H5XCY5</accession>
<organism evidence="2 3">
    <name type="scientific">Saccharomonospora cyanea NA-134</name>
    <dbReference type="NCBI Taxonomy" id="882082"/>
    <lineage>
        <taxon>Bacteria</taxon>
        <taxon>Bacillati</taxon>
        <taxon>Actinomycetota</taxon>
        <taxon>Actinomycetes</taxon>
        <taxon>Pseudonocardiales</taxon>
        <taxon>Pseudonocardiaceae</taxon>
        <taxon>Saccharomonospora</taxon>
    </lineage>
</organism>
<keyword evidence="3" id="KW-1185">Reference proteome</keyword>
<feature type="transmembrane region" description="Helical" evidence="1">
    <location>
        <begin position="6"/>
        <end position="28"/>
    </location>
</feature>
<protein>
    <recommendedName>
        <fullName evidence="4">Secreted protein</fullName>
    </recommendedName>
</protein>
<proteinExistence type="predicted"/>
<evidence type="ECO:0000256" key="1">
    <source>
        <dbReference type="SAM" id="Phobius"/>
    </source>
</evidence>
<dbReference type="STRING" id="882082.SaccyDRAFT_3554"/>
<dbReference type="RefSeq" id="WP_005458148.1">
    <property type="nucleotide sequence ID" value="NZ_CM001440.1"/>
</dbReference>
<gene>
    <name evidence="2" type="ORF">SaccyDRAFT_3554</name>
</gene>
<evidence type="ECO:0000313" key="3">
    <source>
        <dbReference type="Proteomes" id="UP000002791"/>
    </source>
</evidence>
<dbReference type="OrthoDB" id="3208544at2"/>
<keyword evidence="1" id="KW-0812">Transmembrane</keyword>
<dbReference type="EMBL" id="CM001440">
    <property type="protein sequence ID" value="EHR62382.1"/>
    <property type="molecule type" value="Genomic_DNA"/>
</dbReference>
<reference evidence="2 3" key="1">
    <citation type="submission" date="2011-11" db="EMBL/GenBank/DDBJ databases">
        <title>The Noncontiguous Finished sequence of Saccharomonospora cyanea NA-134.</title>
        <authorList>
            <consortium name="US DOE Joint Genome Institute"/>
            <person name="Lucas S."/>
            <person name="Han J."/>
            <person name="Lapidus A."/>
            <person name="Cheng J.-F."/>
            <person name="Goodwin L."/>
            <person name="Pitluck S."/>
            <person name="Peters L."/>
            <person name="Ovchinnikova G."/>
            <person name="Lu M."/>
            <person name="Detter J.C."/>
            <person name="Han C."/>
            <person name="Tapia R."/>
            <person name="Land M."/>
            <person name="Hauser L."/>
            <person name="Kyrpides N."/>
            <person name="Ivanova N."/>
            <person name="Pagani I."/>
            <person name="Brambilla E.-M."/>
            <person name="Klenk H.-P."/>
            <person name="Woyke T."/>
        </authorList>
    </citation>
    <scope>NUCLEOTIDE SEQUENCE [LARGE SCALE GENOMIC DNA]</scope>
    <source>
        <strain evidence="2 3">NA-134</strain>
    </source>
</reference>
<dbReference type="eggNOG" id="ENOG5033RJG">
    <property type="taxonomic scope" value="Bacteria"/>
</dbReference>
<keyword evidence="1" id="KW-1133">Transmembrane helix</keyword>
<name>H5XCY5_9PSEU</name>